<proteinExistence type="predicted"/>
<feature type="transmembrane region" description="Helical" evidence="7">
    <location>
        <begin position="40"/>
        <end position="60"/>
    </location>
</feature>
<evidence type="ECO:0000256" key="3">
    <source>
        <dbReference type="ARBA" id="ARBA00022692"/>
    </source>
</evidence>
<keyword evidence="2" id="KW-1003">Cell membrane</keyword>
<dbReference type="InterPro" id="IPR027379">
    <property type="entry name" value="CLS_N"/>
</dbReference>
<dbReference type="AlphaFoldDB" id="A0A6L7EWU1"/>
<keyword evidence="3 7" id="KW-0812">Transmembrane</keyword>
<evidence type="ECO:0000256" key="5">
    <source>
        <dbReference type="ARBA" id="ARBA00023136"/>
    </source>
</evidence>
<evidence type="ECO:0000259" key="8">
    <source>
        <dbReference type="Pfam" id="PF13396"/>
    </source>
</evidence>
<sequence length="126" mass="14480">MCPVIKLELVFSVLVFVVWVYTLIEVLSTPGTTMRMLPKPAWVVVVLLFPLLGSAAWFVLGRPEGRRPTGAYERSAPAYPEYDRPGRAAATDPERDEEFLRQVRARAEEQRKRHELERRRREAGEA</sequence>
<comment type="caution">
    <text evidence="9">The sequence shown here is derived from an EMBL/GenBank/DDBJ whole genome shotgun (WGS) entry which is preliminary data.</text>
</comment>
<gene>
    <name evidence="9" type="ORF">GRQ65_16955</name>
</gene>
<feature type="domain" description="Cardiolipin synthase N-terminal" evidence="8">
    <location>
        <begin position="17"/>
        <end position="62"/>
    </location>
</feature>
<comment type="subcellular location">
    <subcellularLocation>
        <location evidence="1">Cell membrane</location>
        <topology evidence="1">Multi-pass membrane protein</topology>
    </subcellularLocation>
</comment>
<evidence type="ECO:0000313" key="9">
    <source>
        <dbReference type="EMBL" id="MXG91240.1"/>
    </source>
</evidence>
<reference evidence="9 10" key="1">
    <citation type="submission" date="2019-12" db="EMBL/GenBank/DDBJ databases">
        <authorList>
            <person name="Kun Z."/>
        </authorList>
    </citation>
    <scope>NUCLEOTIDE SEQUENCE [LARGE SCALE GENOMIC DNA]</scope>
    <source>
        <strain evidence="9 10">YIM 123512</strain>
    </source>
</reference>
<keyword evidence="10" id="KW-1185">Reference proteome</keyword>
<dbReference type="GO" id="GO:0005886">
    <property type="term" value="C:plasma membrane"/>
    <property type="evidence" value="ECO:0007669"/>
    <property type="project" value="UniProtKB-SubCell"/>
</dbReference>
<feature type="compositionally biased region" description="Basic and acidic residues" evidence="6">
    <location>
        <begin position="98"/>
        <end position="126"/>
    </location>
</feature>
<protein>
    <recommendedName>
        <fullName evidence="8">Cardiolipin synthase N-terminal domain-containing protein</fullName>
    </recommendedName>
</protein>
<evidence type="ECO:0000313" key="10">
    <source>
        <dbReference type="Proteomes" id="UP000473325"/>
    </source>
</evidence>
<feature type="transmembrane region" description="Helical" evidence="7">
    <location>
        <begin position="7"/>
        <end position="28"/>
    </location>
</feature>
<feature type="region of interest" description="Disordered" evidence="6">
    <location>
        <begin position="65"/>
        <end position="126"/>
    </location>
</feature>
<dbReference type="EMBL" id="WUEK01000011">
    <property type="protein sequence ID" value="MXG91240.1"/>
    <property type="molecule type" value="Genomic_DNA"/>
</dbReference>
<dbReference type="Proteomes" id="UP000473325">
    <property type="component" value="Unassembled WGS sequence"/>
</dbReference>
<evidence type="ECO:0000256" key="1">
    <source>
        <dbReference type="ARBA" id="ARBA00004651"/>
    </source>
</evidence>
<evidence type="ECO:0000256" key="6">
    <source>
        <dbReference type="SAM" id="MobiDB-lite"/>
    </source>
</evidence>
<keyword evidence="4 7" id="KW-1133">Transmembrane helix</keyword>
<evidence type="ECO:0000256" key="4">
    <source>
        <dbReference type="ARBA" id="ARBA00022989"/>
    </source>
</evidence>
<evidence type="ECO:0000256" key="2">
    <source>
        <dbReference type="ARBA" id="ARBA00022475"/>
    </source>
</evidence>
<accession>A0A6L7EWU1</accession>
<keyword evidence="5 7" id="KW-0472">Membrane</keyword>
<evidence type="ECO:0000256" key="7">
    <source>
        <dbReference type="SAM" id="Phobius"/>
    </source>
</evidence>
<name>A0A6L7EWU1_9ACTN</name>
<dbReference type="Pfam" id="PF13396">
    <property type="entry name" value="PLDc_N"/>
    <property type="match status" value="1"/>
</dbReference>
<organism evidence="9 10">
    <name type="scientific">Nocardioides flavescens</name>
    <dbReference type="NCBI Taxonomy" id="2691959"/>
    <lineage>
        <taxon>Bacteria</taxon>
        <taxon>Bacillati</taxon>
        <taxon>Actinomycetota</taxon>
        <taxon>Actinomycetes</taxon>
        <taxon>Propionibacteriales</taxon>
        <taxon>Nocardioidaceae</taxon>
        <taxon>Nocardioides</taxon>
    </lineage>
</organism>